<sequence length="290" mass="31267">MSQKEFSYRKKILSGGTAGIVGVTCVFPLDLVKTRLQNQIISGDGKAQYSSILDCAKKVWNSGGISYSSKFRGLYSGYGVNVLLITPEKAIKLVANDVFRYKLAAHGETKLALWKAMVAGGSAGALQCIVTSPMEFFKIQGQTGTKVSVPELALKIFKEKGIAGLYKGIVPTLCRDISFSVLYFPLFAILDDLAPRKNNGSESVFWGSLLAGLSAGAFSSFAVTPLDVVKTRMQMITPEKKYKHVPDALVKILNEEGPKALFKGGAMRSACVGILFGVAQTIYAISSHLF</sequence>
<accession>A0AC35UGE8</accession>
<organism evidence="1 2">
    <name type="scientific">Rhabditophanes sp. KR3021</name>
    <dbReference type="NCBI Taxonomy" id="114890"/>
    <lineage>
        <taxon>Eukaryota</taxon>
        <taxon>Metazoa</taxon>
        <taxon>Ecdysozoa</taxon>
        <taxon>Nematoda</taxon>
        <taxon>Chromadorea</taxon>
        <taxon>Rhabditida</taxon>
        <taxon>Tylenchina</taxon>
        <taxon>Panagrolaimomorpha</taxon>
        <taxon>Strongyloidoidea</taxon>
        <taxon>Alloionematidae</taxon>
        <taxon>Rhabditophanes</taxon>
    </lineage>
</organism>
<dbReference type="Proteomes" id="UP000095286">
    <property type="component" value="Unplaced"/>
</dbReference>
<evidence type="ECO:0000313" key="1">
    <source>
        <dbReference type="Proteomes" id="UP000095286"/>
    </source>
</evidence>
<name>A0AC35UGE8_9BILA</name>
<dbReference type="WBParaSite" id="RSKR_0001150100.1">
    <property type="protein sequence ID" value="RSKR_0001150100.1"/>
    <property type="gene ID" value="RSKR_0001150100"/>
</dbReference>
<proteinExistence type="predicted"/>
<protein>
    <submittedName>
        <fullName evidence="2">Mitochondrial glutamate carrier 1-like</fullName>
    </submittedName>
</protein>
<evidence type="ECO:0000313" key="2">
    <source>
        <dbReference type="WBParaSite" id="RSKR_0001150100.1"/>
    </source>
</evidence>
<reference evidence="2" key="1">
    <citation type="submission" date="2016-11" db="UniProtKB">
        <authorList>
            <consortium name="WormBaseParasite"/>
        </authorList>
    </citation>
    <scope>IDENTIFICATION</scope>
    <source>
        <strain evidence="2">KR3021</strain>
    </source>
</reference>